<reference evidence="1" key="1">
    <citation type="submission" date="2006-10" db="EMBL/GenBank/DDBJ databases">
        <authorList>
            <person name="Amadeo P."/>
            <person name="Zhao Q."/>
            <person name="Wortman J."/>
            <person name="Fraser-Liggett C."/>
            <person name="Carlton J."/>
        </authorList>
    </citation>
    <scope>NUCLEOTIDE SEQUENCE</scope>
    <source>
        <strain evidence="1">G3</strain>
    </source>
</reference>
<dbReference type="EMBL" id="DS113195">
    <property type="protein sequence ID" value="EAY20793.1"/>
    <property type="molecule type" value="Genomic_DNA"/>
</dbReference>
<sequence length="413" mass="47616">MSSIYDYATLVGFDYANVPGVMKIFPENTNMGVEALYFATSCWPFEERSFSKEKLPMIYSFNGKTTYFHSLIFLYNHQVYAIIMATRRPFASLLTTFLKQIKEQFMLSSIPEPNNAFTYVTSIISSWPRGAVESAVLTFPTSSLAINFDYSQFSYTQYNPKRYFLVEEAMRMWKALIIGDPILIICPTADIASKACFAAFSLISPLLFDDASILWLHESDSRYNEILSGTTQYKVVASPSEKLAKYCHQFKVVVHVPEIKKQSTDINIHEKTNKITTKVLKMILGELEMLLSIDPYSDFVERKFATDHFNMMIKEFGKGDGMTIEDYAKFENSETFKHWRRAQALRSNLRDALLSYVPSDNFTKRSQKELLQIMEGIESIKVKYWNDAHVMAVLKKHQSRVEKLIKSNKTETK</sequence>
<dbReference type="InParanoid" id="A2DFU0"/>
<dbReference type="PANTHER" id="PTHR13677:SF0">
    <property type="entry name" value="LD41638P"/>
    <property type="match status" value="1"/>
</dbReference>
<dbReference type="OrthoDB" id="10622155at2759"/>
<name>A2DFU0_TRIV3</name>
<keyword evidence="2" id="KW-1185">Reference proteome</keyword>
<dbReference type="GO" id="GO:0055037">
    <property type="term" value="C:recycling endosome"/>
    <property type="evidence" value="ECO:0000318"/>
    <property type="project" value="GO_Central"/>
</dbReference>
<dbReference type="GO" id="GO:0005085">
    <property type="term" value="F:guanyl-nucleotide exchange factor activity"/>
    <property type="evidence" value="ECO:0007669"/>
    <property type="project" value="InterPro"/>
</dbReference>
<evidence type="ECO:0000313" key="2">
    <source>
        <dbReference type="Proteomes" id="UP000001542"/>
    </source>
</evidence>
<dbReference type="InterPro" id="IPR024224">
    <property type="entry name" value="DENND6"/>
</dbReference>
<dbReference type="PANTHER" id="PTHR13677">
    <property type="entry name" value="LD41638P"/>
    <property type="match status" value="1"/>
</dbReference>
<dbReference type="VEuPathDB" id="TrichDB:TVAG_391770"/>
<organism evidence="1 2">
    <name type="scientific">Trichomonas vaginalis (strain ATCC PRA-98 / G3)</name>
    <dbReference type="NCBI Taxonomy" id="412133"/>
    <lineage>
        <taxon>Eukaryota</taxon>
        <taxon>Metamonada</taxon>
        <taxon>Parabasalia</taxon>
        <taxon>Trichomonadida</taxon>
        <taxon>Trichomonadidae</taxon>
        <taxon>Trichomonas</taxon>
    </lineage>
</organism>
<evidence type="ECO:0008006" key="3">
    <source>
        <dbReference type="Google" id="ProtNLM"/>
    </source>
</evidence>
<gene>
    <name evidence="1" type="ORF">TVAG_391770</name>
</gene>
<dbReference type="RefSeq" id="XP_001581779.1">
    <property type="nucleotide sequence ID" value="XM_001581729.1"/>
</dbReference>
<dbReference type="VEuPathDB" id="TrichDB:TVAGG3_0322540"/>
<proteinExistence type="predicted"/>
<accession>A2DFU0</accession>
<dbReference type="AlphaFoldDB" id="A2DFU0"/>
<protein>
    <recommendedName>
        <fullName evidence="3">UDENN domain-containing protein</fullName>
    </recommendedName>
</protein>
<dbReference type="KEGG" id="tva:5466337"/>
<reference evidence="1" key="2">
    <citation type="journal article" date="2007" name="Science">
        <title>Draft genome sequence of the sexually transmitted pathogen Trichomonas vaginalis.</title>
        <authorList>
            <person name="Carlton J.M."/>
            <person name="Hirt R.P."/>
            <person name="Silva J.C."/>
            <person name="Delcher A.L."/>
            <person name="Schatz M."/>
            <person name="Zhao Q."/>
            <person name="Wortman J.R."/>
            <person name="Bidwell S.L."/>
            <person name="Alsmark U.C.M."/>
            <person name="Besteiro S."/>
            <person name="Sicheritz-Ponten T."/>
            <person name="Noel C.J."/>
            <person name="Dacks J.B."/>
            <person name="Foster P.G."/>
            <person name="Simillion C."/>
            <person name="Van de Peer Y."/>
            <person name="Miranda-Saavedra D."/>
            <person name="Barton G.J."/>
            <person name="Westrop G.D."/>
            <person name="Mueller S."/>
            <person name="Dessi D."/>
            <person name="Fiori P.L."/>
            <person name="Ren Q."/>
            <person name="Paulsen I."/>
            <person name="Zhang H."/>
            <person name="Bastida-Corcuera F.D."/>
            <person name="Simoes-Barbosa A."/>
            <person name="Brown M.T."/>
            <person name="Hayes R.D."/>
            <person name="Mukherjee M."/>
            <person name="Okumura C.Y."/>
            <person name="Schneider R."/>
            <person name="Smith A.J."/>
            <person name="Vanacova S."/>
            <person name="Villalvazo M."/>
            <person name="Haas B.J."/>
            <person name="Pertea M."/>
            <person name="Feldblyum T.V."/>
            <person name="Utterback T.R."/>
            <person name="Shu C.L."/>
            <person name="Osoegawa K."/>
            <person name="de Jong P.J."/>
            <person name="Hrdy I."/>
            <person name="Horvathova L."/>
            <person name="Zubacova Z."/>
            <person name="Dolezal P."/>
            <person name="Malik S.B."/>
            <person name="Logsdon J.M. Jr."/>
            <person name="Henze K."/>
            <person name="Gupta A."/>
            <person name="Wang C.C."/>
            <person name="Dunne R.L."/>
            <person name="Upcroft J.A."/>
            <person name="Upcroft P."/>
            <person name="White O."/>
            <person name="Salzberg S.L."/>
            <person name="Tang P."/>
            <person name="Chiu C.-H."/>
            <person name="Lee Y.-S."/>
            <person name="Embley T.M."/>
            <person name="Coombs G.H."/>
            <person name="Mottram J.C."/>
            <person name="Tachezy J."/>
            <person name="Fraser-Liggett C.M."/>
            <person name="Johnson P.J."/>
        </authorList>
    </citation>
    <scope>NUCLEOTIDE SEQUENCE [LARGE SCALE GENOMIC DNA]</scope>
    <source>
        <strain evidence="1">G3</strain>
    </source>
</reference>
<evidence type="ECO:0000313" key="1">
    <source>
        <dbReference type="EMBL" id="EAY20793.1"/>
    </source>
</evidence>
<dbReference type="Proteomes" id="UP000001542">
    <property type="component" value="Unassembled WGS sequence"/>
</dbReference>
<dbReference type="SMR" id="A2DFU0"/>